<organism evidence="1 2">
    <name type="scientific">Colletotrichum orchidophilum</name>
    <dbReference type="NCBI Taxonomy" id="1209926"/>
    <lineage>
        <taxon>Eukaryota</taxon>
        <taxon>Fungi</taxon>
        <taxon>Dikarya</taxon>
        <taxon>Ascomycota</taxon>
        <taxon>Pezizomycotina</taxon>
        <taxon>Sordariomycetes</taxon>
        <taxon>Hypocreomycetidae</taxon>
        <taxon>Glomerellales</taxon>
        <taxon>Glomerellaceae</taxon>
        <taxon>Colletotrichum</taxon>
    </lineage>
</organism>
<evidence type="ECO:0000313" key="1">
    <source>
        <dbReference type="EMBL" id="OHE97399.1"/>
    </source>
</evidence>
<dbReference type="RefSeq" id="XP_022474553.1">
    <property type="nucleotide sequence ID" value="XM_022618941.1"/>
</dbReference>
<evidence type="ECO:0000313" key="2">
    <source>
        <dbReference type="Proteomes" id="UP000176998"/>
    </source>
</evidence>
<gene>
    <name evidence="1" type="ORF">CORC01_07304</name>
</gene>
<protein>
    <submittedName>
        <fullName evidence="1">Uncharacterized protein</fullName>
    </submittedName>
</protein>
<keyword evidence="2" id="KW-1185">Reference proteome</keyword>
<dbReference type="AlphaFoldDB" id="A0A1G4B7H6"/>
<dbReference type="EMBL" id="MJBS01000058">
    <property type="protein sequence ID" value="OHE97399.1"/>
    <property type="molecule type" value="Genomic_DNA"/>
</dbReference>
<sequence length="84" mass="8792">MTQDGLAYGAPDGAALRPVMLNIAGLIAVAAPSPSETIPVDGMRQLSGISQGSHTTLTQLQIFRKSEDWVMPAHGGYQIPGCLD</sequence>
<name>A0A1G4B7H6_9PEZI</name>
<proteinExistence type="predicted"/>
<reference evidence="1 2" key="1">
    <citation type="submission" date="2016-09" db="EMBL/GenBank/DDBJ databases">
        <authorList>
            <person name="Capua I."/>
            <person name="De Benedictis P."/>
            <person name="Joannis T."/>
            <person name="Lombin L.H."/>
            <person name="Cattoli G."/>
        </authorList>
    </citation>
    <scope>NUCLEOTIDE SEQUENCE [LARGE SCALE GENOMIC DNA]</scope>
    <source>
        <strain evidence="1 2">IMI 309357</strain>
    </source>
</reference>
<dbReference type="Proteomes" id="UP000176998">
    <property type="component" value="Unassembled WGS sequence"/>
</dbReference>
<dbReference type="GeneID" id="34560451"/>
<comment type="caution">
    <text evidence="1">The sequence shown here is derived from an EMBL/GenBank/DDBJ whole genome shotgun (WGS) entry which is preliminary data.</text>
</comment>
<accession>A0A1G4B7H6</accession>